<evidence type="ECO:0000256" key="1">
    <source>
        <dbReference type="ARBA" id="ARBA00004123"/>
    </source>
</evidence>
<dbReference type="PANTHER" id="PTHR28124">
    <property type="entry name" value="DNA REPLICATION REGULATOR SLD2"/>
    <property type="match status" value="1"/>
</dbReference>
<dbReference type="GO" id="GO:0003688">
    <property type="term" value="F:DNA replication origin binding"/>
    <property type="evidence" value="ECO:0007669"/>
    <property type="project" value="TreeGrafter"/>
</dbReference>
<name>A0AAJ0GTG4_9PEZI</name>
<feature type="compositionally biased region" description="Polar residues" evidence="9">
    <location>
        <begin position="108"/>
        <end position="119"/>
    </location>
</feature>
<dbReference type="Proteomes" id="UP001273166">
    <property type="component" value="Unassembled WGS sequence"/>
</dbReference>
<comment type="caution">
    <text evidence="10">The sequence shown here is derived from an EMBL/GenBank/DDBJ whole genome shotgun (WGS) entry which is preliminary data.</text>
</comment>
<reference evidence="10" key="2">
    <citation type="submission" date="2023-06" db="EMBL/GenBank/DDBJ databases">
        <authorList>
            <consortium name="Lawrence Berkeley National Laboratory"/>
            <person name="Mondo S.J."/>
            <person name="Hensen N."/>
            <person name="Bonometti L."/>
            <person name="Westerberg I."/>
            <person name="Brannstrom I.O."/>
            <person name="Guillou S."/>
            <person name="Cros-Aarteil S."/>
            <person name="Calhoun S."/>
            <person name="Haridas S."/>
            <person name="Kuo A."/>
            <person name="Pangilinan J."/>
            <person name="Riley R."/>
            <person name="Labutti K."/>
            <person name="Andreopoulos B."/>
            <person name="Lipzen A."/>
            <person name="Chen C."/>
            <person name="Yanf M."/>
            <person name="Daum C."/>
            <person name="Ng V."/>
            <person name="Clum A."/>
            <person name="Steindorff A."/>
            <person name="Ohm R."/>
            <person name="Martin F."/>
            <person name="Silar P."/>
            <person name="Natvig D."/>
            <person name="Lalanne C."/>
            <person name="Gautier V."/>
            <person name="Ament-Velasquez S.L."/>
            <person name="Kruys A."/>
            <person name="Hutchinson M.I."/>
            <person name="Powell A.J."/>
            <person name="Barry K."/>
            <person name="Miller A.N."/>
            <person name="Grigoriev I.V."/>
            <person name="Debuchy R."/>
            <person name="Gladieux P."/>
            <person name="Thoren M.H."/>
            <person name="Johannesson H."/>
        </authorList>
    </citation>
    <scope>NUCLEOTIDE SEQUENCE</scope>
    <source>
        <strain evidence="10">CBS 333.67</strain>
    </source>
</reference>
<feature type="compositionally biased region" description="Basic residues" evidence="9">
    <location>
        <begin position="506"/>
        <end position="517"/>
    </location>
</feature>
<evidence type="ECO:0000256" key="2">
    <source>
        <dbReference type="ARBA" id="ARBA00007276"/>
    </source>
</evidence>
<keyword evidence="4 8" id="KW-0235">DNA replication</keyword>
<evidence type="ECO:0000256" key="6">
    <source>
        <dbReference type="ARBA" id="ARBA00023306"/>
    </source>
</evidence>
<dbReference type="Gene3D" id="1.10.10.1460">
    <property type="match status" value="1"/>
</dbReference>
<protein>
    <recommendedName>
        <fullName evidence="3 8">DNA replication regulator SLD2</fullName>
    </recommendedName>
</protein>
<feature type="region of interest" description="Disordered" evidence="9">
    <location>
        <begin position="251"/>
        <end position="281"/>
    </location>
</feature>
<reference evidence="10" key="1">
    <citation type="journal article" date="2023" name="Mol. Phylogenet. Evol.">
        <title>Genome-scale phylogeny and comparative genomics of the fungal order Sordariales.</title>
        <authorList>
            <person name="Hensen N."/>
            <person name="Bonometti L."/>
            <person name="Westerberg I."/>
            <person name="Brannstrom I.O."/>
            <person name="Guillou S."/>
            <person name="Cros-Aarteil S."/>
            <person name="Calhoun S."/>
            <person name="Haridas S."/>
            <person name="Kuo A."/>
            <person name="Mondo S."/>
            <person name="Pangilinan J."/>
            <person name="Riley R."/>
            <person name="LaButti K."/>
            <person name="Andreopoulos B."/>
            <person name="Lipzen A."/>
            <person name="Chen C."/>
            <person name="Yan M."/>
            <person name="Daum C."/>
            <person name="Ng V."/>
            <person name="Clum A."/>
            <person name="Steindorff A."/>
            <person name="Ohm R.A."/>
            <person name="Martin F."/>
            <person name="Silar P."/>
            <person name="Natvig D.O."/>
            <person name="Lalanne C."/>
            <person name="Gautier V."/>
            <person name="Ament-Velasquez S.L."/>
            <person name="Kruys A."/>
            <person name="Hutchinson M.I."/>
            <person name="Powell A.J."/>
            <person name="Barry K."/>
            <person name="Miller A.N."/>
            <person name="Grigoriev I.V."/>
            <person name="Debuchy R."/>
            <person name="Gladieux P."/>
            <person name="Hiltunen Thoren M."/>
            <person name="Johannesson H."/>
        </authorList>
    </citation>
    <scope>NUCLEOTIDE SEQUENCE</scope>
    <source>
        <strain evidence="10">CBS 333.67</strain>
    </source>
</reference>
<feature type="compositionally biased region" description="Basic residues" evidence="9">
    <location>
        <begin position="536"/>
        <end position="554"/>
    </location>
</feature>
<sequence length="573" mass="62926">MPHSTMDDQAKAAYENQSLQLRAKLKQWEADWATEHGGKKPGRDDIKRNPDIAQKYKQYNKLRDILAGKIPPPPSDPAEATHGRQQRKRTHPEAALPPPHTPSKRPKTAQTPRKAQSSLPEHMSHGAQTPSAATAMLTPSLNRTAETPVAAVPTSISPTPQKDGHVLGLFDLLGRTPSRSTAADNTLASPVTDADAAVPAATPSKQRTTSDILPQAMTTMTPTTTRFASTPMSKRTVQLFQTRTTPLQERHDKGNVRTPFKTPSSKRISKLRSTPTSATPSFLRRRTAVSSAAALSGVAEEDEGDDEESWKKIGPLRLPRKLGLARTLSSVVAGLRKMEEEAFEDEEEALREIEGGISAATTKKDTSEAGDGQVKRLKDQKELAEEQPVGLLSGFDDEGFYDSAGEERKQQQPLRQFKKRGQKRTTRLVNMRPTRAKRPPAQNHTGADEEEDEEGDDIVPETQRHASNPTPAAEGDGDDLRLSDAAPSDAEFDGTRSEDDEDQVRQQRKTKQNKAKAKAATTEPSQEKKSEGVVKRAVRKVKATAHANFKRLKLRNSGAKGGPAHNSRFRRKR</sequence>
<gene>
    <name evidence="10" type="ORF">B0T15DRAFT_416714</name>
</gene>
<dbReference type="GO" id="GO:0031261">
    <property type="term" value="C:DNA replication preinitiation complex"/>
    <property type="evidence" value="ECO:0007669"/>
    <property type="project" value="TreeGrafter"/>
</dbReference>
<dbReference type="FunFam" id="1.10.10.1460:FF:000001">
    <property type="entry name" value="DNA replication regulator Sld2"/>
    <property type="match status" value="1"/>
</dbReference>
<dbReference type="GO" id="GO:0000727">
    <property type="term" value="P:double-strand break repair via break-induced replication"/>
    <property type="evidence" value="ECO:0007669"/>
    <property type="project" value="TreeGrafter"/>
</dbReference>
<comment type="function">
    <text evidence="7 8">Has a role in the initiation of DNA replication. Required at S-phase checkpoint.</text>
</comment>
<feature type="compositionally biased region" description="Low complexity" evidence="9">
    <location>
        <begin position="188"/>
        <end position="204"/>
    </location>
</feature>
<feature type="compositionally biased region" description="Basic and acidic residues" evidence="9">
    <location>
        <begin position="32"/>
        <end position="50"/>
    </location>
</feature>
<evidence type="ECO:0000313" key="10">
    <source>
        <dbReference type="EMBL" id="KAK3305826.1"/>
    </source>
</evidence>
<dbReference type="AlphaFoldDB" id="A0AAJ0GTG4"/>
<dbReference type="RefSeq" id="XP_062721606.1">
    <property type="nucleotide sequence ID" value="XM_062865477.1"/>
</dbReference>
<feature type="region of interest" description="Disordered" evidence="9">
    <location>
        <begin position="176"/>
        <end position="208"/>
    </location>
</feature>
<feature type="compositionally biased region" description="Basic and acidic residues" evidence="9">
    <location>
        <begin position="525"/>
        <end position="534"/>
    </location>
</feature>
<dbReference type="CDD" id="cd22289">
    <property type="entry name" value="RecQL4_SLD2_NTD"/>
    <property type="match status" value="1"/>
</dbReference>
<feature type="compositionally biased region" description="Polar residues" evidence="9">
    <location>
        <begin position="261"/>
        <end position="280"/>
    </location>
</feature>
<dbReference type="GO" id="GO:0003697">
    <property type="term" value="F:single-stranded DNA binding"/>
    <property type="evidence" value="ECO:0007669"/>
    <property type="project" value="TreeGrafter"/>
</dbReference>
<keyword evidence="5 8" id="KW-0539">Nucleus</keyword>
<comment type="similarity">
    <text evidence="2 8">Belongs to the SLD2 family.</text>
</comment>
<dbReference type="PANTHER" id="PTHR28124:SF1">
    <property type="entry name" value="DNA REPLICATION REGULATOR SLD2"/>
    <property type="match status" value="1"/>
</dbReference>
<feature type="compositionally biased region" description="Basic and acidic residues" evidence="9">
    <location>
        <begin position="362"/>
        <end position="384"/>
    </location>
</feature>
<dbReference type="GO" id="GO:1902977">
    <property type="term" value="P:mitotic DNA replication preinitiation complex assembly"/>
    <property type="evidence" value="ECO:0007669"/>
    <property type="project" value="TreeGrafter"/>
</dbReference>
<evidence type="ECO:0000256" key="8">
    <source>
        <dbReference type="RuleBase" id="RU367067"/>
    </source>
</evidence>
<dbReference type="Pfam" id="PF11719">
    <property type="entry name" value="Drc1-Sld2"/>
    <property type="match status" value="1"/>
</dbReference>
<comment type="subcellular location">
    <subcellularLocation>
        <location evidence="1 8">Nucleus</location>
    </subcellularLocation>
</comment>
<feature type="compositionally biased region" description="Polar residues" evidence="9">
    <location>
        <begin position="177"/>
        <end position="187"/>
    </location>
</feature>
<dbReference type="InterPro" id="IPR021110">
    <property type="entry name" value="DNA_rep_checkpnt_protein"/>
</dbReference>
<dbReference type="GO" id="GO:0006270">
    <property type="term" value="P:DNA replication initiation"/>
    <property type="evidence" value="ECO:0007669"/>
    <property type="project" value="UniProtKB-UniRule"/>
</dbReference>
<dbReference type="GeneID" id="87884306"/>
<dbReference type="EMBL" id="JAUDZG010000004">
    <property type="protein sequence ID" value="KAK3305826.1"/>
    <property type="molecule type" value="Genomic_DNA"/>
</dbReference>
<evidence type="ECO:0000256" key="3">
    <source>
        <dbReference type="ARBA" id="ARBA00018363"/>
    </source>
</evidence>
<evidence type="ECO:0000256" key="9">
    <source>
        <dbReference type="SAM" id="MobiDB-lite"/>
    </source>
</evidence>
<organism evidence="10 11">
    <name type="scientific">Chaetomium strumarium</name>
    <dbReference type="NCBI Taxonomy" id="1170767"/>
    <lineage>
        <taxon>Eukaryota</taxon>
        <taxon>Fungi</taxon>
        <taxon>Dikarya</taxon>
        <taxon>Ascomycota</taxon>
        <taxon>Pezizomycotina</taxon>
        <taxon>Sordariomycetes</taxon>
        <taxon>Sordariomycetidae</taxon>
        <taxon>Sordariales</taxon>
        <taxon>Chaetomiaceae</taxon>
        <taxon>Chaetomium</taxon>
    </lineage>
</organism>
<proteinExistence type="inferred from homology"/>
<dbReference type="InterPro" id="IPR040203">
    <property type="entry name" value="Sld2"/>
</dbReference>
<feature type="region of interest" description="Disordered" evidence="9">
    <location>
        <begin position="32"/>
        <end position="163"/>
    </location>
</feature>
<evidence type="ECO:0000313" key="11">
    <source>
        <dbReference type="Proteomes" id="UP001273166"/>
    </source>
</evidence>
<keyword evidence="6 8" id="KW-0131">Cell cycle</keyword>
<feature type="compositionally biased region" description="Polar residues" evidence="9">
    <location>
        <begin position="126"/>
        <end position="145"/>
    </location>
</feature>
<feature type="region of interest" description="Disordered" evidence="9">
    <location>
        <begin position="342"/>
        <end position="573"/>
    </location>
</feature>
<evidence type="ECO:0000256" key="7">
    <source>
        <dbReference type="ARBA" id="ARBA00025253"/>
    </source>
</evidence>
<accession>A0AAJ0GTG4</accession>
<evidence type="ECO:0000256" key="4">
    <source>
        <dbReference type="ARBA" id="ARBA00022705"/>
    </source>
</evidence>
<keyword evidence="11" id="KW-1185">Reference proteome</keyword>
<evidence type="ECO:0000256" key="5">
    <source>
        <dbReference type="ARBA" id="ARBA00023242"/>
    </source>
</evidence>
<feature type="compositionally biased region" description="Acidic residues" evidence="9">
    <location>
        <begin position="448"/>
        <end position="459"/>
    </location>
</feature>
<feature type="compositionally biased region" description="Basic residues" evidence="9">
    <location>
        <begin position="416"/>
        <end position="426"/>
    </location>
</feature>